<comment type="domain">
    <text evidence="5">The RxLR-dEER motif acts to carry the protein into the host cell cytoplasm through binding to cell surface phosphatidylinositol-3-phosphate.</text>
</comment>
<keyword evidence="3 5" id="KW-0964">Secreted</keyword>
<comment type="subcellular location">
    <subcellularLocation>
        <location evidence="1 5">Secreted</location>
    </subcellularLocation>
</comment>
<proteinExistence type="inferred from homology"/>
<dbReference type="Pfam" id="PF16810">
    <property type="entry name" value="RXLR"/>
    <property type="match status" value="1"/>
</dbReference>
<protein>
    <recommendedName>
        <fullName evidence="5">RxLR effector protein</fullName>
    </recommendedName>
</protein>
<evidence type="ECO:0000313" key="7">
    <source>
        <dbReference type="Proteomes" id="UP001165121"/>
    </source>
</evidence>
<feature type="chain" id="PRO_5041019369" description="RxLR effector protein" evidence="5">
    <location>
        <begin position="20"/>
        <end position="127"/>
    </location>
</feature>
<gene>
    <name evidence="6" type="ORF">Pfra01_002646200</name>
</gene>
<dbReference type="EMBL" id="BSXT01005554">
    <property type="protein sequence ID" value="GMF60869.1"/>
    <property type="molecule type" value="Genomic_DNA"/>
</dbReference>
<dbReference type="Proteomes" id="UP001165121">
    <property type="component" value="Unassembled WGS sequence"/>
</dbReference>
<feature type="signal peptide" evidence="5">
    <location>
        <begin position="1"/>
        <end position="19"/>
    </location>
</feature>
<evidence type="ECO:0000256" key="1">
    <source>
        <dbReference type="ARBA" id="ARBA00004613"/>
    </source>
</evidence>
<dbReference type="InterPro" id="IPR031825">
    <property type="entry name" value="RXLR"/>
</dbReference>
<evidence type="ECO:0000256" key="2">
    <source>
        <dbReference type="ARBA" id="ARBA00010400"/>
    </source>
</evidence>
<comment type="function">
    <text evidence="5">Effector that suppresses plant defense responses during pathogen infection.</text>
</comment>
<evidence type="ECO:0000256" key="3">
    <source>
        <dbReference type="ARBA" id="ARBA00022525"/>
    </source>
</evidence>
<organism evidence="6 7">
    <name type="scientific">Phytophthora fragariaefolia</name>
    <dbReference type="NCBI Taxonomy" id="1490495"/>
    <lineage>
        <taxon>Eukaryota</taxon>
        <taxon>Sar</taxon>
        <taxon>Stramenopiles</taxon>
        <taxon>Oomycota</taxon>
        <taxon>Peronosporomycetes</taxon>
        <taxon>Peronosporales</taxon>
        <taxon>Peronosporaceae</taxon>
        <taxon>Phytophthora</taxon>
    </lineage>
</organism>
<reference evidence="6" key="1">
    <citation type="submission" date="2023-04" db="EMBL/GenBank/DDBJ databases">
        <title>Phytophthora fragariaefolia NBRC 109709.</title>
        <authorList>
            <person name="Ichikawa N."/>
            <person name="Sato H."/>
            <person name="Tonouchi N."/>
        </authorList>
    </citation>
    <scope>NUCLEOTIDE SEQUENCE</scope>
    <source>
        <strain evidence="6">NBRC 109709</strain>
    </source>
</reference>
<evidence type="ECO:0000256" key="5">
    <source>
        <dbReference type="RuleBase" id="RU367124"/>
    </source>
</evidence>
<comment type="caution">
    <text evidence="6">The sequence shown here is derived from an EMBL/GenBank/DDBJ whole genome shotgun (WGS) entry which is preliminary data.</text>
</comment>
<evidence type="ECO:0000256" key="4">
    <source>
        <dbReference type="ARBA" id="ARBA00022729"/>
    </source>
</evidence>
<sequence>MRLSFVFLVATATALLANGNAIAASNSTLASPDSIVSLDTNQHVDGEKRLLRKYDTLDEEEDSDDDDVEDRLLDPESLAKALADRIHRTAVFKRLASDVGPPGKAASMLSDDLYKKYRHWYYHIREQ</sequence>
<name>A0A9W6YE26_9STRA</name>
<comment type="similarity">
    <text evidence="2 5">Belongs to the RxLR effector family.</text>
</comment>
<dbReference type="AlphaFoldDB" id="A0A9W6YE26"/>
<keyword evidence="4 5" id="KW-0732">Signal</keyword>
<keyword evidence="7" id="KW-1185">Reference proteome</keyword>
<dbReference type="GO" id="GO:0005576">
    <property type="term" value="C:extracellular region"/>
    <property type="evidence" value="ECO:0007669"/>
    <property type="project" value="UniProtKB-SubCell"/>
</dbReference>
<evidence type="ECO:0000313" key="6">
    <source>
        <dbReference type="EMBL" id="GMF60869.1"/>
    </source>
</evidence>
<accession>A0A9W6YE26</accession>